<accession>A0ABV1M6Z6</accession>
<gene>
    <name evidence="1" type="ORF">ABNW52_08725</name>
</gene>
<name>A0ABV1M6Z6_9NEIS</name>
<reference evidence="1" key="1">
    <citation type="submission" date="2024-06" db="EMBL/GenBank/DDBJ databases">
        <title>Genome sequence of Vogesella sp. MAHUQ-64.</title>
        <authorList>
            <person name="Huq M.A."/>
        </authorList>
    </citation>
    <scope>NUCLEOTIDE SEQUENCE</scope>
    <source>
        <strain evidence="1">MAHUQ-64</strain>
    </source>
</reference>
<evidence type="ECO:0000313" key="1">
    <source>
        <dbReference type="EMBL" id="MEQ6290699.1"/>
    </source>
</evidence>
<protein>
    <submittedName>
        <fullName evidence="1">PhnD/SsuA/transferrin family substrate-binding protein</fullName>
    </submittedName>
</protein>
<comment type="caution">
    <text evidence="1">The sequence shown here is derived from an EMBL/GenBank/DDBJ whole genome shotgun (WGS) entry which is preliminary data.</text>
</comment>
<organism evidence="1 2">
    <name type="scientific">Vogesella oryzagri</name>
    <dbReference type="NCBI Taxonomy" id="3160864"/>
    <lineage>
        <taxon>Bacteria</taxon>
        <taxon>Pseudomonadati</taxon>
        <taxon>Pseudomonadota</taxon>
        <taxon>Betaproteobacteria</taxon>
        <taxon>Neisseriales</taxon>
        <taxon>Chromobacteriaceae</taxon>
        <taxon>Vogesella</taxon>
    </lineage>
</organism>
<keyword evidence="2" id="KW-1185">Reference proteome</keyword>
<dbReference type="PANTHER" id="PTHR35841">
    <property type="entry name" value="PHOSPHONATES-BINDING PERIPLASMIC PROTEIN"/>
    <property type="match status" value="1"/>
</dbReference>
<dbReference type="Pfam" id="PF12974">
    <property type="entry name" value="Phosphonate-bd"/>
    <property type="match status" value="1"/>
</dbReference>
<dbReference type="EMBL" id="JBEFLD010000004">
    <property type="protein sequence ID" value="MEQ6290699.1"/>
    <property type="molecule type" value="Genomic_DNA"/>
</dbReference>
<dbReference type="RefSeq" id="WP_349586481.1">
    <property type="nucleotide sequence ID" value="NZ_JBEFLD010000004.1"/>
</dbReference>
<dbReference type="PANTHER" id="PTHR35841:SF1">
    <property type="entry name" value="PHOSPHONATES-BINDING PERIPLASMIC PROTEIN"/>
    <property type="match status" value="1"/>
</dbReference>
<dbReference type="Gene3D" id="3.40.190.10">
    <property type="entry name" value="Periplasmic binding protein-like II"/>
    <property type="match status" value="2"/>
</dbReference>
<dbReference type="SUPFAM" id="SSF53850">
    <property type="entry name" value="Periplasmic binding protein-like II"/>
    <property type="match status" value="1"/>
</dbReference>
<evidence type="ECO:0000313" key="2">
    <source>
        <dbReference type="Proteomes" id="UP001433638"/>
    </source>
</evidence>
<proteinExistence type="predicted"/>
<dbReference type="Proteomes" id="UP001433638">
    <property type="component" value="Unassembled WGS sequence"/>
</dbReference>
<sequence length="263" mass="28408">MLCSLPMYPHAPTALAELWAALRQRLQAGGLAGLPAELTLPDDYLAHWKTPQLLLSQSCGYPVATLLADTVTVLGAFHYDVPGCSGYLYSSQLVVRRDDPRQQLADFRGARAACNEPHSQSGYHALRALVAALPPQSPFFSRVLFSGGHRHSARLVADGSADIAALDSVSAWLLAEAEPAVFARLRCIGHSTLVPGLPLITGRHTPPAVVQLLRQSLAACVADPALQPTLQMLRIRGFTPLSNDDYLPLRLQAAANPERLRAW</sequence>